<dbReference type="Proteomes" id="UP000065822">
    <property type="component" value="Chromosome"/>
</dbReference>
<evidence type="ECO:0000313" key="2">
    <source>
        <dbReference type="EMBL" id="AMD85252.1"/>
    </source>
</evidence>
<dbReference type="InterPro" id="IPR025250">
    <property type="entry name" value="DUF4199"/>
</dbReference>
<keyword evidence="1" id="KW-1133">Transmembrane helix</keyword>
<keyword evidence="1" id="KW-0472">Membrane</keyword>
<keyword evidence="4" id="KW-1185">Reference proteome</keyword>
<dbReference type="Pfam" id="PF13858">
    <property type="entry name" value="DUF4199"/>
    <property type="match status" value="1"/>
</dbReference>
<feature type="transmembrane region" description="Helical" evidence="1">
    <location>
        <begin position="12"/>
        <end position="37"/>
    </location>
</feature>
<name>A0AAX2GVD4_9FLAO</name>
<organism evidence="3 5">
    <name type="scientific">Capnocytophaga haemolytica</name>
    <dbReference type="NCBI Taxonomy" id="45243"/>
    <lineage>
        <taxon>Bacteria</taxon>
        <taxon>Pseudomonadati</taxon>
        <taxon>Bacteroidota</taxon>
        <taxon>Flavobacteriia</taxon>
        <taxon>Flavobacteriales</taxon>
        <taxon>Flavobacteriaceae</taxon>
        <taxon>Capnocytophaga</taxon>
    </lineage>
</organism>
<feature type="transmembrane region" description="Helical" evidence="1">
    <location>
        <begin position="43"/>
        <end position="63"/>
    </location>
</feature>
<gene>
    <name evidence="2" type="ORF">AXF12_06850</name>
    <name evidence="3" type="ORF">SAMEA44541418_00335</name>
</gene>
<feature type="transmembrane region" description="Helical" evidence="1">
    <location>
        <begin position="84"/>
        <end position="105"/>
    </location>
</feature>
<evidence type="ECO:0000313" key="4">
    <source>
        <dbReference type="Proteomes" id="UP000065822"/>
    </source>
</evidence>
<sequence>MEQNVVDIKSLILRWGLYAGLAAVGFSVLVFVAGLTYSESKAVGFIVSAINFALSILFICLAIKSFKTANEGYLSIGEALKVGVGVALLASIIGGIYQVVFVNYIDPNYAEKVMEVAMMQNPDMTDAQLELMEKIMYPSAWKIIGGSLFGGLFGGFIISLIAGAIMQHKRPMTF</sequence>
<dbReference type="RefSeq" id="WP_066429504.1">
    <property type="nucleotide sequence ID" value="NZ_CP014227.1"/>
</dbReference>
<dbReference type="EMBL" id="CP014227">
    <property type="protein sequence ID" value="AMD85252.1"/>
    <property type="molecule type" value="Genomic_DNA"/>
</dbReference>
<evidence type="ECO:0008006" key="6">
    <source>
        <dbReference type="Google" id="ProtNLM"/>
    </source>
</evidence>
<dbReference type="AlphaFoldDB" id="A0AAX2GVD4"/>
<dbReference type="EMBL" id="LT906449">
    <property type="protein sequence ID" value="SNV03855.1"/>
    <property type="molecule type" value="Genomic_DNA"/>
</dbReference>
<evidence type="ECO:0000313" key="5">
    <source>
        <dbReference type="Proteomes" id="UP000215539"/>
    </source>
</evidence>
<keyword evidence="1" id="KW-0812">Transmembrane</keyword>
<feature type="transmembrane region" description="Helical" evidence="1">
    <location>
        <begin position="143"/>
        <end position="166"/>
    </location>
</feature>
<evidence type="ECO:0000256" key="1">
    <source>
        <dbReference type="SAM" id="Phobius"/>
    </source>
</evidence>
<accession>A0AAX2GVD4</accession>
<dbReference type="KEGG" id="chg:AXF12_06850"/>
<protein>
    <recommendedName>
        <fullName evidence="6">DUF4199 domain-containing protein</fullName>
    </recommendedName>
</protein>
<evidence type="ECO:0000313" key="3">
    <source>
        <dbReference type="EMBL" id="SNV03855.1"/>
    </source>
</evidence>
<proteinExistence type="predicted"/>
<reference evidence="3 5" key="2">
    <citation type="submission" date="2017-06" db="EMBL/GenBank/DDBJ databases">
        <authorList>
            <consortium name="Pathogen Informatics"/>
        </authorList>
    </citation>
    <scope>NUCLEOTIDE SEQUENCE [LARGE SCALE GENOMIC DNA]</scope>
    <source>
        <strain evidence="3 5">NCTC12947</strain>
    </source>
</reference>
<reference evidence="2 4" key="1">
    <citation type="submission" date="2016-02" db="EMBL/GenBank/DDBJ databases">
        <authorList>
            <person name="Holder M.E."/>
            <person name="Ajami N.J."/>
            <person name="Petrosino J.F."/>
        </authorList>
    </citation>
    <scope>NUCLEOTIDE SEQUENCE [LARGE SCALE GENOMIC DNA]</scope>
    <source>
        <strain evidence="2 4">CCUG 32990</strain>
    </source>
</reference>
<dbReference type="Proteomes" id="UP000215539">
    <property type="component" value="Chromosome 1"/>
</dbReference>